<keyword evidence="2" id="KW-0472">Membrane</keyword>
<proteinExistence type="predicted"/>
<name>A0A0C1QXB3_9CYAN</name>
<dbReference type="AlphaFoldDB" id="A0A0C1QXB3"/>
<feature type="transmembrane region" description="Helical" evidence="2">
    <location>
        <begin position="15"/>
        <end position="33"/>
    </location>
</feature>
<comment type="caution">
    <text evidence="3">The sequence shown here is derived from an EMBL/GenBank/DDBJ whole genome shotgun (WGS) entry which is preliminary data.</text>
</comment>
<evidence type="ECO:0000313" key="3">
    <source>
        <dbReference type="EMBL" id="KIE10114.1"/>
    </source>
</evidence>
<gene>
    <name evidence="3" type="ORF">DA73_0215860</name>
</gene>
<accession>A0A0C1QXB3</accession>
<feature type="region of interest" description="Disordered" evidence="1">
    <location>
        <begin position="61"/>
        <end position="84"/>
    </location>
</feature>
<evidence type="ECO:0000256" key="1">
    <source>
        <dbReference type="SAM" id="MobiDB-lite"/>
    </source>
</evidence>
<organism evidence="3">
    <name type="scientific">Tolypothrix bouteillei VB521301</name>
    <dbReference type="NCBI Taxonomy" id="1479485"/>
    <lineage>
        <taxon>Bacteria</taxon>
        <taxon>Bacillati</taxon>
        <taxon>Cyanobacteriota</taxon>
        <taxon>Cyanophyceae</taxon>
        <taxon>Nostocales</taxon>
        <taxon>Tolypothrichaceae</taxon>
        <taxon>Tolypothrix</taxon>
    </lineage>
</organism>
<reference evidence="3" key="1">
    <citation type="journal article" date="2015" name="Genome Announc.">
        <title>Draft Genome Sequence of Tolypothrix boutellei Strain VB521301.</title>
        <authorList>
            <person name="Chandrababunaidu M.M."/>
            <person name="Singh D."/>
            <person name="Sen D."/>
            <person name="Bhan S."/>
            <person name="Das S."/>
            <person name="Gupta A."/>
            <person name="Adhikary S.P."/>
            <person name="Tripathy S."/>
        </authorList>
    </citation>
    <scope>NUCLEOTIDE SEQUENCE</scope>
    <source>
        <strain evidence="3">VB521301</strain>
    </source>
</reference>
<protein>
    <submittedName>
        <fullName evidence="3">Uncharacterized protein</fullName>
    </submittedName>
</protein>
<sequence>MTSVLSEVHTMKPQYLIAPLITVGIISIFANYGQGYNFLHLVNNPARIVKILKNEHLEARIPPNRGIPTGRESGSSRQLKWENQ</sequence>
<keyword evidence="2" id="KW-0812">Transmembrane</keyword>
<dbReference type="EMBL" id="JHEG02000048">
    <property type="protein sequence ID" value="KIE10114.1"/>
    <property type="molecule type" value="Genomic_DNA"/>
</dbReference>
<keyword evidence="2" id="KW-1133">Transmembrane helix</keyword>
<evidence type="ECO:0000256" key="2">
    <source>
        <dbReference type="SAM" id="Phobius"/>
    </source>
</evidence>